<dbReference type="InterPro" id="IPR018060">
    <property type="entry name" value="HTH_AraC"/>
</dbReference>
<dbReference type="InterPro" id="IPR014710">
    <property type="entry name" value="RmlC-like_jellyroll"/>
</dbReference>
<evidence type="ECO:0000313" key="6">
    <source>
        <dbReference type="EMBL" id="AUH04610.1"/>
    </source>
</evidence>
<reference evidence="6" key="2">
    <citation type="submission" date="2013-09" db="EMBL/GenBank/DDBJ databases">
        <authorList>
            <person name="Wang G."/>
            <person name="Yang Y."/>
            <person name="Su Y."/>
        </authorList>
    </citation>
    <scope>NUCLEOTIDE SEQUENCE</scope>
    <source>
        <strain evidence="6">ATCC 39006</strain>
    </source>
</reference>
<keyword evidence="7" id="KW-1185">Reference proteome</keyword>
<dbReference type="Gene3D" id="2.60.120.10">
    <property type="entry name" value="Jelly Rolls"/>
    <property type="match status" value="1"/>
</dbReference>
<evidence type="ECO:0000313" key="8">
    <source>
        <dbReference type="Proteomes" id="UP000233778"/>
    </source>
</evidence>
<dbReference type="KEGG" id="sera:Ser39006_011025"/>
<evidence type="ECO:0000256" key="2">
    <source>
        <dbReference type="ARBA" id="ARBA00023125"/>
    </source>
</evidence>
<dbReference type="InterPro" id="IPR013096">
    <property type="entry name" value="Cupin_2"/>
</dbReference>
<dbReference type="SMART" id="SM00342">
    <property type="entry name" value="HTH_ARAC"/>
    <property type="match status" value="1"/>
</dbReference>
<evidence type="ECO:0000259" key="4">
    <source>
        <dbReference type="PROSITE" id="PS01124"/>
    </source>
</evidence>
<dbReference type="GO" id="GO:0043565">
    <property type="term" value="F:sequence-specific DNA binding"/>
    <property type="evidence" value="ECO:0007669"/>
    <property type="project" value="InterPro"/>
</dbReference>
<dbReference type="Pfam" id="PF07883">
    <property type="entry name" value="Cupin_2"/>
    <property type="match status" value="1"/>
</dbReference>
<sequence length="269" mass="31307">MPHHYTGLAKKPYELYLPVSVPEEVSDLPRPVYFRTYPLKKKIYIVRHQHAFIEFLYAREGSMRVEIDGKTLIVPVFHGIWIPANTPHRIWAMSDVLLECLYLEPDFININNSYCNVVIISHFVREFIHYATENTPVLYDEDQHDGMLVTVLVNLLLQLPDAGFSLSWPRSPTFMHVCREIQANPGMAHSIEEWAEKTSMSIRTFSRRFKKETGISFSEWKKKMRLLESVIMLKNNRSVTQVALDLGYSGIASFTFAFRQMFGVPPTRY</sequence>
<dbReference type="Proteomes" id="UP000017700">
    <property type="component" value="Chromosome"/>
</dbReference>
<dbReference type="PANTHER" id="PTHR11019:SF199">
    <property type="entry name" value="HTH-TYPE TRANSCRIPTIONAL REGULATOR NIMR"/>
    <property type="match status" value="1"/>
</dbReference>
<keyword evidence="2" id="KW-0238">DNA-binding</keyword>
<dbReference type="InterPro" id="IPR009057">
    <property type="entry name" value="Homeodomain-like_sf"/>
</dbReference>
<protein>
    <submittedName>
        <fullName evidence="6">AraC family transcriptional regulator</fullName>
    </submittedName>
</protein>
<reference evidence="5 8" key="3">
    <citation type="submission" date="2017-11" db="EMBL/GenBank/DDBJ databases">
        <title>Complete genome sequence of Serratia sp. ATCC 39006 LacA.</title>
        <authorList>
            <person name="Hampton H.G."/>
            <person name="Jackson S.A."/>
            <person name="Jauregui R."/>
            <person name="Poulter G.T.M."/>
            <person name="Salmond G.P.C."/>
            <person name="Fineran P.C."/>
        </authorList>
    </citation>
    <scope>NUCLEOTIDE SEQUENCE [LARGE SCALE GENOMIC DNA]</scope>
    <source>
        <strain evidence="5 8">ATCC 39006</strain>
    </source>
</reference>
<dbReference type="RefSeq" id="WP_021016528.1">
    <property type="nucleotide sequence ID" value="NZ_CP025084.1"/>
</dbReference>
<dbReference type="OrthoDB" id="5949386at2"/>
<keyword evidence="3" id="KW-0804">Transcription</keyword>
<dbReference type="Pfam" id="PF12833">
    <property type="entry name" value="HTH_18"/>
    <property type="match status" value="1"/>
</dbReference>
<feature type="domain" description="HTH araC/xylS-type" evidence="4">
    <location>
        <begin position="175"/>
        <end position="269"/>
    </location>
</feature>
<evidence type="ECO:0000256" key="1">
    <source>
        <dbReference type="ARBA" id="ARBA00023015"/>
    </source>
</evidence>
<dbReference type="PANTHER" id="PTHR11019">
    <property type="entry name" value="HTH-TYPE TRANSCRIPTIONAL REGULATOR NIMR"/>
    <property type="match status" value="1"/>
</dbReference>
<dbReference type="SUPFAM" id="SSF46689">
    <property type="entry name" value="Homeodomain-like"/>
    <property type="match status" value="1"/>
</dbReference>
<accession>A0A2I5TJ80</accession>
<dbReference type="SUPFAM" id="SSF51182">
    <property type="entry name" value="RmlC-like cupins"/>
    <property type="match status" value="1"/>
</dbReference>
<gene>
    <name evidence="5" type="ORF">CWC46_11020</name>
    <name evidence="6" type="ORF">Ser39006_011025</name>
</gene>
<dbReference type="PRINTS" id="PR00032">
    <property type="entry name" value="HTHARAC"/>
</dbReference>
<dbReference type="Gene3D" id="1.10.10.60">
    <property type="entry name" value="Homeodomain-like"/>
    <property type="match status" value="1"/>
</dbReference>
<name>A0A2I5TJ80_SERS3</name>
<dbReference type="PROSITE" id="PS01124">
    <property type="entry name" value="HTH_ARAC_FAMILY_2"/>
    <property type="match status" value="1"/>
</dbReference>
<evidence type="ECO:0000313" key="5">
    <source>
        <dbReference type="EMBL" id="AUH00290.1"/>
    </source>
</evidence>
<keyword evidence="1" id="KW-0805">Transcription regulation</keyword>
<dbReference type="PROSITE" id="PS00041">
    <property type="entry name" value="HTH_ARAC_FAMILY_1"/>
    <property type="match status" value="1"/>
</dbReference>
<dbReference type="GO" id="GO:0003700">
    <property type="term" value="F:DNA-binding transcription factor activity"/>
    <property type="evidence" value="ECO:0007669"/>
    <property type="project" value="InterPro"/>
</dbReference>
<proteinExistence type="predicted"/>
<dbReference type="STRING" id="104623.Ser39006_03266"/>
<dbReference type="AlphaFoldDB" id="A0A2I5TJ80"/>
<dbReference type="InterPro" id="IPR018062">
    <property type="entry name" value="HTH_AraC-typ_CS"/>
</dbReference>
<evidence type="ECO:0000313" key="7">
    <source>
        <dbReference type="Proteomes" id="UP000017700"/>
    </source>
</evidence>
<dbReference type="KEGG" id="serq:CWC46_11020"/>
<dbReference type="EMBL" id="CP025085">
    <property type="protein sequence ID" value="AUH00290.1"/>
    <property type="molecule type" value="Genomic_DNA"/>
</dbReference>
<dbReference type="InterPro" id="IPR011051">
    <property type="entry name" value="RmlC_Cupin_sf"/>
</dbReference>
<dbReference type="InterPro" id="IPR020449">
    <property type="entry name" value="Tscrpt_reg_AraC-type_HTH"/>
</dbReference>
<reference evidence="6" key="4">
    <citation type="submission" date="2017-11" db="EMBL/GenBank/DDBJ databases">
        <title>Complete genome sequence of Serratia sp. ATCC 39006.</title>
        <authorList>
            <person name="Hampton H.G."/>
            <person name="Jackson S.A."/>
            <person name="Jauregui R."/>
            <person name="Poulter G.T.M."/>
            <person name="Salmond G.P.C."/>
            <person name="Fineran P.C."/>
        </authorList>
    </citation>
    <scope>NUCLEOTIDE SEQUENCE</scope>
    <source>
        <strain evidence="6">ATCC 39006</strain>
    </source>
</reference>
<dbReference type="EMBL" id="CP025084">
    <property type="protein sequence ID" value="AUH04610.1"/>
    <property type="molecule type" value="Genomic_DNA"/>
</dbReference>
<organism evidence="6 7">
    <name type="scientific">Serratia sp. (strain ATCC 39006)</name>
    <name type="common">Prodigiosinella confusarubida</name>
    <dbReference type="NCBI Taxonomy" id="104623"/>
    <lineage>
        <taxon>Bacteria</taxon>
        <taxon>Pseudomonadati</taxon>
        <taxon>Pseudomonadota</taxon>
        <taxon>Gammaproteobacteria</taxon>
        <taxon>Enterobacterales</taxon>
        <taxon>Pectobacteriaceae</taxon>
        <taxon>Prodigiosinella</taxon>
    </lineage>
</organism>
<evidence type="ECO:0000256" key="3">
    <source>
        <dbReference type="ARBA" id="ARBA00023163"/>
    </source>
</evidence>
<reference evidence="6 7" key="1">
    <citation type="journal article" date="2013" name="Genome Announc.">
        <title>Draft genome sequence of Serratia sp. strain ATCC 39006, a model bacterium for analysis of the biosynthesis and regulation of prodigiosin, a carbapenem, and gas vesicles.</title>
        <authorList>
            <person name="Fineran P.C."/>
            <person name="Iglesias Cans M.C."/>
            <person name="Ramsay J.P."/>
            <person name="Wilf N.M."/>
            <person name="Cossyleon D."/>
            <person name="McNeil M.B."/>
            <person name="Williamson N.R."/>
            <person name="Monson R.E."/>
            <person name="Becher S.A."/>
            <person name="Stanton J.A."/>
            <person name="Brugger K."/>
            <person name="Brown S.D."/>
            <person name="Salmond G.P."/>
        </authorList>
    </citation>
    <scope>NUCLEOTIDE SEQUENCE [LARGE SCALE GENOMIC DNA]</scope>
    <source>
        <strain evidence="6">ATCC 39006</strain>
        <strain evidence="7">ATCC 39006 / SC 11482</strain>
    </source>
</reference>
<dbReference type="Proteomes" id="UP000233778">
    <property type="component" value="Chromosome"/>
</dbReference>